<dbReference type="Pfam" id="PF21292">
    <property type="entry name" value="EME1-MUS81_C"/>
    <property type="match status" value="1"/>
</dbReference>
<evidence type="ECO:0000256" key="9">
    <source>
        <dbReference type="ARBA" id="ARBA00023172"/>
    </source>
</evidence>
<feature type="region of interest" description="Disordered" evidence="13">
    <location>
        <begin position="160"/>
        <end position="180"/>
    </location>
</feature>
<feature type="compositionally biased region" description="Acidic residues" evidence="13">
    <location>
        <begin position="321"/>
        <end position="334"/>
    </location>
</feature>
<dbReference type="AlphaFoldDB" id="A0A061AL85"/>
<evidence type="ECO:0000256" key="6">
    <source>
        <dbReference type="ARBA" id="ARBA00022763"/>
    </source>
</evidence>
<dbReference type="PANTHER" id="PTHR21077:SF5">
    <property type="entry name" value="CROSSOVER JUNCTION ENDONUCLEASE MMS4"/>
    <property type="match status" value="1"/>
</dbReference>
<dbReference type="GO" id="GO:0046872">
    <property type="term" value="F:metal ion binding"/>
    <property type="evidence" value="ECO:0007669"/>
    <property type="project" value="UniProtKB-KW"/>
</dbReference>
<keyword evidence="5" id="KW-0255">Endonuclease</keyword>
<evidence type="ECO:0000256" key="3">
    <source>
        <dbReference type="ARBA" id="ARBA00022722"/>
    </source>
</evidence>
<keyword evidence="12" id="KW-0469">Meiosis</keyword>
<sequence length="665" mass="72392">MAPDVIELSDGSDDDSGFAEFARGGASRAVSTSVPAARSAKRAFDLATSDDLPPPTALFGASSRANGLVGGQAMGRSASMTAGTGRIAQSVPLQRAHTLAQMSDLDPILTSSSPHPMRNNFGLLSSPALPPPARPAQDIIDIDDIDADEQLRLWNELSQSAKASAAPFMTDREKGKGKVQALVQEEEDLWADILASPATDVKGKGKKGKGKGKEKERSPDEGPARKRSLSAAVGEEDGIAAARKGKTSRLSADAAPPARATSAASTSTSASTAGLSKTALKKLETADRMRLREANTLRAGDKKVTTAELTVHISGTAFANPDDDSSSEDSDDLYGDGGRKKKGKTARQKSKPSPWLEITRDVQERLKQYDCDVECPESPRQDLGCEGAVRWTRLCDRMWSEERRMYVPLKDKERIVVEEDSRLIFLTALDLSRHIANSTLSTHISTIQSRLPPHVNLFIMLFGLNTLYRDMERARQEAYRNSIRAGQAEGADAPTKGVKPAGIGEDQPSRDDLELELMRVQVKSRCMIVSVDKVAEAVDWFEQLTFDIGQKPYQRLKHSHISILGTSEDKVVSGKDLQDTYIRMLASLPKVTESVAKGIVAEYPTLRALYESWDRCPSERDKKEMLVGIGKGRNLDGTATNRAIGKDLSAFIYKVFNSRDPTMFL</sequence>
<keyword evidence="8" id="KW-0460">Magnesium</keyword>
<dbReference type="GO" id="GO:0006302">
    <property type="term" value="P:double-strand break repair"/>
    <property type="evidence" value="ECO:0007669"/>
    <property type="project" value="TreeGrafter"/>
</dbReference>
<evidence type="ECO:0000256" key="5">
    <source>
        <dbReference type="ARBA" id="ARBA00022759"/>
    </source>
</evidence>
<feature type="region of interest" description="Disordered" evidence="13">
    <location>
        <begin position="106"/>
        <end position="136"/>
    </location>
</feature>
<dbReference type="Gene3D" id="1.10.150.670">
    <property type="entry name" value="Crossover junction endonuclease EME1, DNA-binding domain"/>
    <property type="match status" value="1"/>
</dbReference>
<feature type="region of interest" description="Disordered" evidence="13">
    <location>
        <begin position="316"/>
        <end position="355"/>
    </location>
</feature>
<evidence type="ECO:0000256" key="12">
    <source>
        <dbReference type="ARBA" id="ARBA00023254"/>
    </source>
</evidence>
<protein>
    <submittedName>
        <fullName evidence="14">RHTO0S03e08548g1_1</fullName>
    </submittedName>
</protein>
<evidence type="ECO:0000256" key="7">
    <source>
        <dbReference type="ARBA" id="ARBA00022801"/>
    </source>
</evidence>
<evidence type="ECO:0000256" key="1">
    <source>
        <dbReference type="ARBA" id="ARBA00001946"/>
    </source>
</evidence>
<dbReference type="InterPro" id="IPR033310">
    <property type="entry name" value="Mms4/EME1/EME2"/>
</dbReference>
<comment type="cofactor">
    <cofactor evidence="1">
        <name>Mg(2+)</name>
        <dbReference type="ChEBI" id="CHEBI:18420"/>
    </cofactor>
</comment>
<reference evidence="14" key="1">
    <citation type="journal article" date="2014" name="Genome Announc.">
        <title>Draft genome sequence of Rhodosporidium toruloides CECT1137, an oleaginous yeast of biotechnological interest.</title>
        <authorList>
            <person name="Morin N."/>
            <person name="Calcas X."/>
            <person name="Devillers H."/>
            <person name="Durrens P."/>
            <person name="Sherman D.J."/>
            <person name="Nicaud J.-M."/>
            <person name="Neuveglise C."/>
        </authorList>
    </citation>
    <scope>NUCLEOTIDE SEQUENCE</scope>
    <source>
        <strain evidence="14">CECT1137</strain>
    </source>
</reference>
<dbReference type="GO" id="GO:0031297">
    <property type="term" value="P:replication fork processing"/>
    <property type="evidence" value="ECO:0007669"/>
    <property type="project" value="TreeGrafter"/>
</dbReference>
<evidence type="ECO:0000256" key="13">
    <source>
        <dbReference type="SAM" id="MobiDB-lite"/>
    </source>
</evidence>
<gene>
    <name evidence="14" type="ORF">RHTO0S_03e08548g</name>
</gene>
<feature type="region of interest" description="Disordered" evidence="13">
    <location>
        <begin position="1"/>
        <end position="20"/>
    </location>
</feature>
<dbReference type="OrthoDB" id="343092at2759"/>
<feature type="compositionally biased region" description="Basic residues" evidence="13">
    <location>
        <begin position="339"/>
        <end position="350"/>
    </location>
</feature>
<keyword evidence="6" id="KW-0227">DNA damage</keyword>
<evidence type="ECO:0000256" key="2">
    <source>
        <dbReference type="ARBA" id="ARBA00004123"/>
    </source>
</evidence>
<organism evidence="14">
    <name type="scientific">Rhodotorula toruloides</name>
    <name type="common">Yeast</name>
    <name type="synonym">Rhodosporidium toruloides</name>
    <dbReference type="NCBI Taxonomy" id="5286"/>
    <lineage>
        <taxon>Eukaryota</taxon>
        <taxon>Fungi</taxon>
        <taxon>Dikarya</taxon>
        <taxon>Basidiomycota</taxon>
        <taxon>Pucciniomycotina</taxon>
        <taxon>Microbotryomycetes</taxon>
        <taxon>Sporidiobolales</taxon>
        <taxon>Sporidiobolaceae</taxon>
        <taxon>Rhodotorula</taxon>
    </lineage>
</organism>
<dbReference type="InterPro" id="IPR042530">
    <property type="entry name" value="EME1/EME2_C"/>
</dbReference>
<evidence type="ECO:0000256" key="8">
    <source>
        <dbReference type="ARBA" id="ARBA00022842"/>
    </source>
</evidence>
<feature type="region of interest" description="Disordered" evidence="13">
    <location>
        <begin position="193"/>
        <end position="282"/>
    </location>
</feature>
<evidence type="ECO:0000313" key="14">
    <source>
        <dbReference type="EMBL" id="CDR38351.1"/>
    </source>
</evidence>
<dbReference type="Gene3D" id="3.40.50.10130">
    <property type="match status" value="1"/>
</dbReference>
<evidence type="ECO:0000256" key="10">
    <source>
        <dbReference type="ARBA" id="ARBA00023204"/>
    </source>
</evidence>
<keyword evidence="10" id="KW-0234">DNA repair</keyword>
<keyword evidence="3" id="KW-0540">Nuclease</keyword>
<evidence type="ECO:0000256" key="11">
    <source>
        <dbReference type="ARBA" id="ARBA00023242"/>
    </source>
</evidence>
<dbReference type="GO" id="GO:0008821">
    <property type="term" value="F:crossover junction DNA endonuclease activity"/>
    <property type="evidence" value="ECO:0007669"/>
    <property type="project" value="TreeGrafter"/>
</dbReference>
<accession>A0A061AL85</accession>
<feature type="region of interest" description="Disordered" evidence="13">
    <location>
        <begin position="486"/>
        <end position="508"/>
    </location>
</feature>
<evidence type="ECO:0000256" key="4">
    <source>
        <dbReference type="ARBA" id="ARBA00022723"/>
    </source>
</evidence>
<proteinExistence type="predicted"/>
<dbReference type="GO" id="GO:0031573">
    <property type="term" value="P:mitotic intra-S DNA damage checkpoint signaling"/>
    <property type="evidence" value="ECO:0007669"/>
    <property type="project" value="TreeGrafter"/>
</dbReference>
<dbReference type="GO" id="GO:0000712">
    <property type="term" value="P:resolution of meiotic recombination intermediates"/>
    <property type="evidence" value="ECO:0007669"/>
    <property type="project" value="TreeGrafter"/>
</dbReference>
<keyword evidence="9" id="KW-0233">DNA recombination</keyword>
<feature type="compositionally biased region" description="Basic and acidic residues" evidence="13">
    <location>
        <begin position="211"/>
        <end position="224"/>
    </location>
</feature>
<dbReference type="PANTHER" id="PTHR21077">
    <property type="entry name" value="EME1 PROTEIN"/>
    <property type="match status" value="1"/>
</dbReference>
<dbReference type="EMBL" id="LK052938">
    <property type="protein sequence ID" value="CDR38351.1"/>
    <property type="molecule type" value="Genomic_DNA"/>
</dbReference>
<dbReference type="GO" id="GO:0005634">
    <property type="term" value="C:nucleus"/>
    <property type="evidence" value="ECO:0007669"/>
    <property type="project" value="UniProtKB-SubCell"/>
</dbReference>
<comment type="subcellular location">
    <subcellularLocation>
        <location evidence="2">Nucleus</location>
    </subcellularLocation>
</comment>
<keyword evidence="11" id="KW-0539">Nucleus</keyword>
<name>A0A061AL85_RHOTO</name>
<feature type="compositionally biased region" description="Low complexity" evidence="13">
    <location>
        <begin position="248"/>
        <end position="278"/>
    </location>
</feature>
<keyword evidence="7" id="KW-0378">Hydrolase</keyword>
<keyword evidence="4" id="KW-0479">Metal-binding</keyword>
<dbReference type="GO" id="GO:0048476">
    <property type="term" value="C:Holliday junction resolvase complex"/>
    <property type="evidence" value="ECO:0007669"/>
    <property type="project" value="InterPro"/>
</dbReference>